<dbReference type="EMBL" id="CP092886">
    <property type="protein sequence ID" value="UYV84492.1"/>
    <property type="molecule type" value="Genomic_DNA"/>
</dbReference>
<feature type="region of interest" description="Disordered" evidence="1">
    <location>
        <begin position="481"/>
        <end position="513"/>
    </location>
</feature>
<feature type="region of interest" description="Disordered" evidence="1">
    <location>
        <begin position="173"/>
        <end position="193"/>
    </location>
</feature>
<feature type="region of interest" description="Disordered" evidence="1">
    <location>
        <begin position="1"/>
        <end position="87"/>
    </location>
</feature>
<accession>A0ABY6LTC2</accession>
<dbReference type="Proteomes" id="UP001235939">
    <property type="component" value="Chromosome X"/>
</dbReference>
<proteinExistence type="predicted"/>
<evidence type="ECO:0000256" key="1">
    <source>
        <dbReference type="SAM" id="MobiDB-lite"/>
    </source>
</evidence>
<name>A0ABY6LTC2_9ARAC</name>
<sequence>MGACYSRKANKSYLSSSSADHPRMATVKNEETLSRTRPTPYSRNIPQPNPAISKKITFIPKPTETLPMDGKHHGRSSSIPRPTGPKIASTIASSEELDTNSNHSNLLSESHYLANNNIQNLVTSSKAKNASTLSKGQTSFSKIPSKLTANLSGLPRPQVAHIVQKNIATNDSEIKFRSNHDPSPDGEEWDSGLGSSLAEKQLNKSEDAETLKDADISLESSPIVSSNDMVRKHILKFENISLPSNCDDITKKKNANISKTSFHNPSTSSYRGVLNYSESFKKTFVDYGKNSPPPITYGSYKNFLMFKKNISPVSSSNYAYSAGNKKEIKELKNGKPSKLPGSFNSGNNKNTFSENKMIEGGISLPAQEQPKMKSSQSQQQENGDNSSLTTLSPVAELENRQFLIDDEISDQPGLISFQQQKLEKQSSKQPNSLKESVNELQELKASSSVSPQSAGASIISSCSSLCSDDLNLEYGENTNLRSVKPRPRSLGCETPRVRSTSMPLRPPRQMSVHEQDDGCVRIDASSYRLLCQDLNSVKTMLHRLKSIIYDVSML</sequence>
<feature type="compositionally biased region" description="Polar residues" evidence="1">
    <location>
        <begin position="342"/>
        <end position="354"/>
    </location>
</feature>
<organism evidence="2 3">
    <name type="scientific">Cordylochernes scorpioides</name>
    <dbReference type="NCBI Taxonomy" id="51811"/>
    <lineage>
        <taxon>Eukaryota</taxon>
        <taxon>Metazoa</taxon>
        <taxon>Ecdysozoa</taxon>
        <taxon>Arthropoda</taxon>
        <taxon>Chelicerata</taxon>
        <taxon>Arachnida</taxon>
        <taxon>Pseudoscorpiones</taxon>
        <taxon>Cheliferoidea</taxon>
        <taxon>Chernetidae</taxon>
        <taxon>Cordylochernes</taxon>
    </lineage>
</organism>
<reference evidence="2 3" key="1">
    <citation type="submission" date="2022-03" db="EMBL/GenBank/DDBJ databases">
        <title>A chromosomal length assembly of Cordylochernes scorpioides.</title>
        <authorList>
            <person name="Zeh D."/>
            <person name="Zeh J."/>
        </authorList>
    </citation>
    <scope>NUCLEOTIDE SEQUENCE [LARGE SCALE GENOMIC DNA]</scope>
    <source>
        <strain evidence="2">IN4F17</strain>
        <tissue evidence="2">Whole Body</tissue>
    </source>
</reference>
<feature type="compositionally biased region" description="Basic and acidic residues" evidence="1">
    <location>
        <begin position="20"/>
        <end position="34"/>
    </location>
</feature>
<feature type="region of interest" description="Disordered" evidence="1">
    <location>
        <begin position="331"/>
        <end position="389"/>
    </location>
</feature>
<evidence type="ECO:0000313" key="2">
    <source>
        <dbReference type="EMBL" id="UYV84492.1"/>
    </source>
</evidence>
<gene>
    <name evidence="2" type="ORF">LAZ67_X002364</name>
</gene>
<feature type="compositionally biased region" description="Basic and acidic residues" evidence="1">
    <location>
        <begin position="173"/>
        <end position="183"/>
    </location>
</feature>
<evidence type="ECO:0000313" key="3">
    <source>
        <dbReference type="Proteomes" id="UP001235939"/>
    </source>
</evidence>
<keyword evidence="3" id="KW-1185">Reference proteome</keyword>
<feature type="compositionally biased region" description="Polar residues" evidence="1">
    <location>
        <begin position="35"/>
        <end position="46"/>
    </location>
</feature>
<evidence type="ECO:0008006" key="4">
    <source>
        <dbReference type="Google" id="ProtNLM"/>
    </source>
</evidence>
<protein>
    <recommendedName>
        <fullName evidence="4">Exophilin 5</fullName>
    </recommendedName>
</protein>